<feature type="transmembrane region" description="Helical" evidence="1">
    <location>
        <begin position="126"/>
        <end position="142"/>
    </location>
</feature>
<feature type="transmembrane region" description="Helical" evidence="1">
    <location>
        <begin position="154"/>
        <end position="174"/>
    </location>
</feature>
<keyword evidence="1" id="KW-1133">Transmembrane helix</keyword>
<evidence type="ECO:0000259" key="2">
    <source>
        <dbReference type="Pfam" id="PF10131"/>
    </source>
</evidence>
<dbReference type="InterPro" id="IPR018776">
    <property type="entry name" value="Membrane_prot_PTPS-rel_domain"/>
</dbReference>
<dbReference type="AlphaFoldDB" id="A0A2M8ESB2"/>
<keyword evidence="1" id="KW-0812">Transmembrane</keyword>
<dbReference type="EMBL" id="PFSF01000050">
    <property type="protein sequence ID" value="PJC28018.1"/>
    <property type="molecule type" value="Genomic_DNA"/>
</dbReference>
<evidence type="ECO:0000256" key="1">
    <source>
        <dbReference type="SAM" id="Phobius"/>
    </source>
</evidence>
<comment type="caution">
    <text evidence="3">The sequence shown here is derived from an EMBL/GenBank/DDBJ whole genome shotgun (WGS) entry which is preliminary data.</text>
</comment>
<dbReference type="Pfam" id="PF10131">
    <property type="entry name" value="PTPS_related"/>
    <property type="match status" value="1"/>
</dbReference>
<protein>
    <recommendedName>
        <fullName evidence="2">Membrane protein 6-pyruvoyl-tetrahydropterin synthase-related domain-containing protein</fullName>
    </recommendedName>
</protein>
<feature type="transmembrane region" description="Helical" evidence="1">
    <location>
        <begin position="186"/>
        <end position="213"/>
    </location>
</feature>
<feature type="transmembrane region" description="Helical" evidence="1">
    <location>
        <begin position="12"/>
        <end position="29"/>
    </location>
</feature>
<feature type="transmembrane region" description="Helical" evidence="1">
    <location>
        <begin position="307"/>
        <end position="329"/>
    </location>
</feature>
<name>A0A2M8ESB2_9BACT</name>
<feature type="transmembrane region" description="Helical" evidence="1">
    <location>
        <begin position="220"/>
        <end position="238"/>
    </location>
</feature>
<organism evidence="3 4">
    <name type="scientific">Candidatus Shapirobacteria bacterium CG_4_9_14_0_2_um_filter_39_11</name>
    <dbReference type="NCBI Taxonomy" id="1974478"/>
    <lineage>
        <taxon>Bacteria</taxon>
        <taxon>Candidatus Shapironibacteriota</taxon>
    </lineage>
</organism>
<proteinExistence type="predicted"/>
<evidence type="ECO:0000313" key="4">
    <source>
        <dbReference type="Proteomes" id="UP000229816"/>
    </source>
</evidence>
<keyword evidence="1" id="KW-0472">Membrane</keyword>
<feature type="non-terminal residue" evidence="3">
    <location>
        <position position="515"/>
    </location>
</feature>
<feature type="transmembrane region" description="Helical" evidence="1">
    <location>
        <begin position="366"/>
        <end position="383"/>
    </location>
</feature>
<feature type="transmembrane region" description="Helical" evidence="1">
    <location>
        <begin position="341"/>
        <end position="359"/>
    </location>
</feature>
<feature type="transmembrane region" description="Helical" evidence="1">
    <location>
        <begin position="280"/>
        <end position="300"/>
    </location>
</feature>
<feature type="domain" description="Membrane protein 6-pyruvoyl-tetrahydropterin synthase-related" evidence="2">
    <location>
        <begin position="83"/>
        <end position="393"/>
    </location>
</feature>
<gene>
    <name evidence="3" type="ORF">CO054_02380</name>
</gene>
<accession>A0A2M8ESB2</accession>
<dbReference type="Proteomes" id="UP000229816">
    <property type="component" value="Unassembled WGS sequence"/>
</dbReference>
<feature type="transmembrane region" description="Helical" evidence="1">
    <location>
        <begin position="96"/>
        <end position="120"/>
    </location>
</feature>
<reference evidence="4" key="1">
    <citation type="submission" date="2017-09" db="EMBL/GenBank/DDBJ databases">
        <title>Depth-based differentiation of microbial function through sediment-hosted aquifers and enrichment of novel symbionts in the deep terrestrial subsurface.</title>
        <authorList>
            <person name="Probst A.J."/>
            <person name="Ladd B."/>
            <person name="Jarett J.K."/>
            <person name="Geller-Mcgrath D.E."/>
            <person name="Sieber C.M.K."/>
            <person name="Emerson J.B."/>
            <person name="Anantharaman K."/>
            <person name="Thomas B.C."/>
            <person name="Malmstrom R."/>
            <person name="Stieglmeier M."/>
            <person name="Klingl A."/>
            <person name="Woyke T."/>
            <person name="Ryan C.M."/>
            <person name="Banfield J.F."/>
        </authorList>
    </citation>
    <scope>NUCLEOTIDE SEQUENCE [LARGE SCALE GENOMIC DNA]</scope>
</reference>
<evidence type="ECO:0000313" key="3">
    <source>
        <dbReference type="EMBL" id="PJC28018.1"/>
    </source>
</evidence>
<sequence>MRKPSIWKKKKFKELLVIFLILFLSFWLIRPFLKSGFFPTHDGEWAVVRLGAMHRAIIAGHFPVRWAGNLNFSYGYPLFLFTYPLPYYLGEIFNLFGFGLVNSIKILFVLSVIFSGLAMFLLGRELFGDIGGSIAAIFYLYAPFRLVDLYVRGSLGESLAFVLYPLLFLSLIKFKQNPRRWLALGAIFYGALILTHNVSALLITPFLVIFAFLSSPRRSLGIFVLGVGLASFFLFPALSEKSKIALSQIPLADKSQHFVNFRQLLMPSWGYGSPGSEDAFSFQLGLVHLIGLFLGLILWFKNNNRFFLFFTLCFLVTIFLTLPVSGVFWELPFFKEVDFPWRYLGPASFFLALSLGYLGTRWRTRMVAVVLAFLAIVVNFRYAKPVSFINYPDATLQGDGAVRFYSRSQKYWVVNQGLIEAQELKASNINARLHFMNTEGGSITAANLMEVVSAEYFYNNGMIKGKQVKLGCYQSDGRKCRVINHYKGHITTEHLDLLLGKHLHNYGHLTYKTID</sequence>